<evidence type="ECO:0000313" key="2">
    <source>
        <dbReference type="EMBL" id="KAK1381441.1"/>
    </source>
</evidence>
<evidence type="ECO:0000313" key="3">
    <source>
        <dbReference type="Proteomes" id="UP001237642"/>
    </source>
</evidence>
<dbReference type="EMBL" id="JAUIZM010000006">
    <property type="protein sequence ID" value="KAK1381441.1"/>
    <property type="molecule type" value="Genomic_DNA"/>
</dbReference>
<feature type="region of interest" description="Disordered" evidence="1">
    <location>
        <begin position="1"/>
        <end position="54"/>
    </location>
</feature>
<proteinExistence type="predicted"/>
<evidence type="ECO:0000256" key="1">
    <source>
        <dbReference type="SAM" id="MobiDB-lite"/>
    </source>
</evidence>
<sequence length="181" mass="20806">MGKLKKFLRKKQRKNKTSKSRKRRQRNNKQKAAPDPKRWDAFNNSENVCNLPPPEPASKDDFDAICAQFMAASRVTYSSQIPPRYIADALMKAEEDYKLPPPEQSIKDYFDALSVRYQAASGLTYSSHTPPRIIGCLGGRVHFSFLIPILYIAAADQKGWMPFNNSWIDPLKENVFKPFRH</sequence>
<dbReference type="AlphaFoldDB" id="A0AAD8I9F1"/>
<gene>
    <name evidence="2" type="ORF">POM88_028185</name>
</gene>
<accession>A0AAD8I9F1</accession>
<feature type="compositionally biased region" description="Basic residues" evidence="1">
    <location>
        <begin position="1"/>
        <end position="29"/>
    </location>
</feature>
<name>A0AAD8I9F1_9APIA</name>
<organism evidence="2 3">
    <name type="scientific">Heracleum sosnowskyi</name>
    <dbReference type="NCBI Taxonomy" id="360622"/>
    <lineage>
        <taxon>Eukaryota</taxon>
        <taxon>Viridiplantae</taxon>
        <taxon>Streptophyta</taxon>
        <taxon>Embryophyta</taxon>
        <taxon>Tracheophyta</taxon>
        <taxon>Spermatophyta</taxon>
        <taxon>Magnoliopsida</taxon>
        <taxon>eudicotyledons</taxon>
        <taxon>Gunneridae</taxon>
        <taxon>Pentapetalae</taxon>
        <taxon>asterids</taxon>
        <taxon>campanulids</taxon>
        <taxon>Apiales</taxon>
        <taxon>Apiaceae</taxon>
        <taxon>Apioideae</taxon>
        <taxon>apioid superclade</taxon>
        <taxon>Tordylieae</taxon>
        <taxon>Tordyliinae</taxon>
        <taxon>Heracleum</taxon>
    </lineage>
</organism>
<reference evidence="2" key="2">
    <citation type="submission" date="2023-05" db="EMBL/GenBank/DDBJ databases">
        <authorList>
            <person name="Schelkunov M.I."/>
        </authorList>
    </citation>
    <scope>NUCLEOTIDE SEQUENCE</scope>
    <source>
        <strain evidence="2">Hsosn_3</strain>
        <tissue evidence="2">Leaf</tissue>
    </source>
</reference>
<reference evidence="2" key="1">
    <citation type="submission" date="2023-02" db="EMBL/GenBank/DDBJ databases">
        <title>Genome of toxic invasive species Heracleum sosnowskyi carries increased number of genes despite the absence of recent whole-genome duplications.</title>
        <authorList>
            <person name="Schelkunov M."/>
            <person name="Shtratnikova V."/>
            <person name="Makarenko M."/>
            <person name="Klepikova A."/>
            <person name="Omelchenko D."/>
            <person name="Novikova G."/>
            <person name="Obukhova E."/>
            <person name="Bogdanov V."/>
            <person name="Penin A."/>
            <person name="Logacheva M."/>
        </authorList>
    </citation>
    <scope>NUCLEOTIDE SEQUENCE</scope>
    <source>
        <strain evidence="2">Hsosn_3</strain>
        <tissue evidence="2">Leaf</tissue>
    </source>
</reference>
<comment type="caution">
    <text evidence="2">The sequence shown here is derived from an EMBL/GenBank/DDBJ whole genome shotgun (WGS) entry which is preliminary data.</text>
</comment>
<protein>
    <submittedName>
        <fullName evidence="2">Uncharacterized protein</fullName>
    </submittedName>
</protein>
<keyword evidence="3" id="KW-1185">Reference proteome</keyword>
<dbReference type="Proteomes" id="UP001237642">
    <property type="component" value="Unassembled WGS sequence"/>
</dbReference>